<gene>
    <name evidence="3" type="ORF">JQV55_04275</name>
</gene>
<dbReference type="Proteomes" id="UP000732193">
    <property type="component" value="Unassembled WGS sequence"/>
</dbReference>
<comment type="caution">
    <text evidence="3">The sequence shown here is derived from an EMBL/GenBank/DDBJ whole genome shotgun (WGS) entry which is preliminary data.</text>
</comment>
<evidence type="ECO:0000313" key="3">
    <source>
        <dbReference type="EMBL" id="MBM1712772.1"/>
    </source>
</evidence>
<evidence type="ECO:0000256" key="2">
    <source>
        <dbReference type="SAM" id="Phobius"/>
    </source>
</evidence>
<evidence type="ECO:0000313" key="4">
    <source>
        <dbReference type="Proteomes" id="UP000732193"/>
    </source>
</evidence>
<keyword evidence="2" id="KW-0812">Transmembrane</keyword>
<evidence type="ECO:0000256" key="1">
    <source>
        <dbReference type="SAM" id="MobiDB-lite"/>
    </source>
</evidence>
<proteinExistence type="predicted"/>
<feature type="compositionally biased region" description="Polar residues" evidence="1">
    <location>
        <begin position="128"/>
        <end position="138"/>
    </location>
</feature>
<keyword evidence="2" id="KW-1133">Transmembrane helix</keyword>
<name>A0AAE2VVY3_9RHOB</name>
<sequence length="307" mass="33547">MLWLCSGIAALADCDRLLSVVELVQNGFANGMQADKTTLIQINNLISELDNDALLAVLRQSGQGNKFGSLRHFLTVMKFITHRPETPGTLPLTFSDDLAQASGIVSKVCSGRSSLAVTGGGQQGGGQSTLDTRSGSWQPRSGWIRDINAEIERHRDQLRVLGYVVIWLVLALLLAIAGHFTVMALRILYRGRSICDVPVTLDVMGDRFDGRITVIGKLGCQVFLSPPRDAHDLPDITRGTYLNVVIDGQTLNAKTLIESSEVYRLLFSTPLTRKKLKQILATSSGPVRYDLGLLNLKMMEGYYIGTG</sequence>
<reference evidence="3 4" key="1">
    <citation type="submission" date="2021-01" db="EMBL/GenBank/DDBJ databases">
        <title>Diatom-associated Roseobacters Show Island Model of Population Structure.</title>
        <authorList>
            <person name="Qu L."/>
            <person name="Feng X."/>
            <person name="Chen Y."/>
            <person name="Li L."/>
            <person name="Wang X."/>
            <person name="Hu Z."/>
            <person name="Wang H."/>
            <person name="Luo H."/>
        </authorList>
    </citation>
    <scope>NUCLEOTIDE SEQUENCE [LARGE SCALE GENOMIC DNA]</scope>
    <source>
        <strain evidence="3 4">TR60-84</strain>
    </source>
</reference>
<feature type="transmembrane region" description="Helical" evidence="2">
    <location>
        <begin position="160"/>
        <end position="182"/>
    </location>
</feature>
<organism evidence="3 4">
    <name type="scientific">Sulfitobacter geojensis</name>
    <dbReference type="NCBI Taxonomy" id="1342299"/>
    <lineage>
        <taxon>Bacteria</taxon>
        <taxon>Pseudomonadati</taxon>
        <taxon>Pseudomonadota</taxon>
        <taxon>Alphaproteobacteria</taxon>
        <taxon>Rhodobacterales</taxon>
        <taxon>Roseobacteraceae</taxon>
        <taxon>Sulfitobacter</taxon>
    </lineage>
</organism>
<dbReference type="EMBL" id="JAFBRM010000001">
    <property type="protein sequence ID" value="MBM1712772.1"/>
    <property type="molecule type" value="Genomic_DNA"/>
</dbReference>
<accession>A0AAE2VVY3</accession>
<dbReference type="AlphaFoldDB" id="A0AAE2VVY3"/>
<keyword evidence="4" id="KW-1185">Reference proteome</keyword>
<feature type="compositionally biased region" description="Gly residues" evidence="1">
    <location>
        <begin position="118"/>
        <end position="127"/>
    </location>
</feature>
<keyword evidence="2" id="KW-0472">Membrane</keyword>
<protein>
    <submittedName>
        <fullName evidence="3">Uncharacterized protein</fullName>
    </submittedName>
</protein>
<feature type="region of interest" description="Disordered" evidence="1">
    <location>
        <begin position="117"/>
        <end position="138"/>
    </location>
</feature>
<dbReference type="RefSeq" id="WP_203241352.1">
    <property type="nucleotide sequence ID" value="NZ_JAFBRH010000001.1"/>
</dbReference>